<dbReference type="InterPro" id="IPR006212">
    <property type="entry name" value="Furin_repeat"/>
</dbReference>
<feature type="domain" description="R-spondin Fu-CRD" evidence="8">
    <location>
        <begin position="33"/>
        <end position="132"/>
    </location>
</feature>
<dbReference type="SUPFAM" id="SSF57184">
    <property type="entry name" value="Growth factor receptor domain"/>
    <property type="match status" value="1"/>
</dbReference>
<sequence>MHLQLVSFVLILHCTKYTHSHKHTPGMSTGCQSGCLTCSDYNGCLSCKPKFFIFLERNGMKQTGVCLTSCPSGYYGTRSPERNDCTKCRPECDSCFTGNFCTRCRAGFYLHQGKCLQSCPEGRAPNDAQRECVPECPAECDSCTNSDTCTRCAPGHYLLLGKCHHDCPEEYEPSEPLMMCIPPVHCEVGGWSEWSPCAKPGKACSVKRTREVIQSPSPHGKPCPVTFEKRGRVPGKKNCKDRRNRNNRKEKENQDIRRDRKRDRKACERENPENRNKTERRRRRGQGRSAGTAEGDAVQ</sequence>
<dbReference type="Pfam" id="PF15913">
    <property type="entry name" value="Furin-like_2"/>
    <property type="match status" value="1"/>
</dbReference>
<evidence type="ECO:0000256" key="7">
    <source>
        <dbReference type="SAM" id="SignalP"/>
    </source>
</evidence>
<comment type="subcellular location">
    <subcellularLocation>
        <location evidence="1">Secreted</location>
    </subcellularLocation>
</comment>
<dbReference type="SMART" id="SM00261">
    <property type="entry name" value="FU"/>
    <property type="match status" value="3"/>
</dbReference>
<dbReference type="CDD" id="cd00064">
    <property type="entry name" value="FU"/>
    <property type="match status" value="2"/>
</dbReference>
<dbReference type="AlphaFoldDB" id="A0AAY4E8R8"/>
<dbReference type="RefSeq" id="XP_028834611.1">
    <property type="nucleotide sequence ID" value="XM_028978778.1"/>
</dbReference>
<dbReference type="PANTHER" id="PTHR46987:SF1">
    <property type="entry name" value="R-SPONDIN-3"/>
    <property type="match status" value="1"/>
</dbReference>
<keyword evidence="2" id="KW-0964">Secreted</keyword>
<feature type="compositionally biased region" description="Basic and acidic residues" evidence="6">
    <location>
        <begin position="265"/>
        <end position="277"/>
    </location>
</feature>
<evidence type="ECO:0000256" key="5">
    <source>
        <dbReference type="ARBA" id="ARBA00023180"/>
    </source>
</evidence>
<dbReference type="InterPro" id="IPR051514">
    <property type="entry name" value="R-spondin"/>
</dbReference>
<protein>
    <recommendedName>
        <fullName evidence="8">R-spondin Fu-CRD domain-containing protein</fullName>
    </recommendedName>
</protein>
<dbReference type="PANTHER" id="PTHR46987">
    <property type="entry name" value="NEUROHYPOPHYSIAL HORMONES, N-TERMINAL DOMAIN CONTAINING PROTEIN"/>
    <property type="match status" value="1"/>
</dbReference>
<evidence type="ECO:0000256" key="1">
    <source>
        <dbReference type="ARBA" id="ARBA00004613"/>
    </source>
</evidence>
<dbReference type="Gene3D" id="2.20.100.10">
    <property type="entry name" value="Thrombospondin type-1 (TSP1) repeat"/>
    <property type="match status" value="1"/>
</dbReference>
<feature type="compositionally biased region" description="Basic residues" evidence="6">
    <location>
        <begin position="232"/>
        <end position="246"/>
    </location>
</feature>
<dbReference type="Gene3D" id="2.10.220.10">
    <property type="entry name" value="Hormone Receptor, Insulin-like Growth Factor Receptor 1, Chain A, domain 2"/>
    <property type="match status" value="2"/>
</dbReference>
<keyword evidence="10" id="KW-1185">Reference proteome</keyword>
<feature type="compositionally biased region" description="Basic and acidic residues" evidence="6">
    <location>
        <begin position="247"/>
        <end position="258"/>
    </location>
</feature>
<evidence type="ECO:0000259" key="8">
    <source>
        <dbReference type="Pfam" id="PF15913"/>
    </source>
</evidence>
<dbReference type="InterPro" id="IPR036383">
    <property type="entry name" value="TSP1_rpt_sf"/>
</dbReference>
<dbReference type="GeneID" id="114789611"/>
<name>A0AAY4E8R8_9TELE</name>
<dbReference type="InterPro" id="IPR043601">
    <property type="entry name" value="Rspo_Fu-CRD_dom"/>
</dbReference>
<evidence type="ECO:0000313" key="10">
    <source>
        <dbReference type="Proteomes" id="UP000694580"/>
    </source>
</evidence>
<keyword evidence="3 7" id="KW-0732">Signal</keyword>
<dbReference type="GO" id="GO:0005576">
    <property type="term" value="C:extracellular region"/>
    <property type="evidence" value="ECO:0007669"/>
    <property type="project" value="UniProtKB-SubCell"/>
</dbReference>
<evidence type="ECO:0000256" key="4">
    <source>
        <dbReference type="ARBA" id="ARBA00023157"/>
    </source>
</evidence>
<dbReference type="InterPro" id="IPR009030">
    <property type="entry name" value="Growth_fac_rcpt_cys_sf"/>
</dbReference>
<dbReference type="Proteomes" id="UP000694580">
    <property type="component" value="Chromosome 5"/>
</dbReference>
<dbReference type="Ensembl" id="ENSDCDT00010064208.1">
    <property type="protein sequence ID" value="ENSDCDP00010053699.1"/>
    <property type="gene ID" value="ENSDCDG00010031137.1"/>
</dbReference>
<feature type="region of interest" description="Disordered" evidence="6">
    <location>
        <begin position="210"/>
        <end position="299"/>
    </location>
</feature>
<dbReference type="SUPFAM" id="SSF82895">
    <property type="entry name" value="TSP-1 type 1 repeat"/>
    <property type="match status" value="1"/>
</dbReference>
<dbReference type="GeneTree" id="ENSGT00940000157815"/>
<reference evidence="9" key="2">
    <citation type="submission" date="2025-08" db="UniProtKB">
        <authorList>
            <consortium name="Ensembl"/>
        </authorList>
    </citation>
    <scope>IDENTIFICATION</scope>
</reference>
<accession>A0AAY4E8R8</accession>
<feature type="signal peptide" evidence="7">
    <location>
        <begin position="1"/>
        <end position="20"/>
    </location>
</feature>
<feature type="chain" id="PRO_5044341071" description="R-spondin Fu-CRD domain-containing protein" evidence="7">
    <location>
        <begin position="21"/>
        <end position="299"/>
    </location>
</feature>
<keyword evidence="4" id="KW-1015">Disulfide bond</keyword>
<evidence type="ECO:0000313" key="9">
    <source>
        <dbReference type="Ensembl" id="ENSDCDP00010053699.1"/>
    </source>
</evidence>
<gene>
    <name evidence="9" type="primary">RSPO3</name>
</gene>
<evidence type="ECO:0000256" key="3">
    <source>
        <dbReference type="ARBA" id="ARBA00022729"/>
    </source>
</evidence>
<proteinExistence type="predicted"/>
<organism evidence="9 10">
    <name type="scientific">Denticeps clupeoides</name>
    <name type="common">denticle herring</name>
    <dbReference type="NCBI Taxonomy" id="299321"/>
    <lineage>
        <taxon>Eukaryota</taxon>
        <taxon>Metazoa</taxon>
        <taxon>Chordata</taxon>
        <taxon>Craniata</taxon>
        <taxon>Vertebrata</taxon>
        <taxon>Euteleostomi</taxon>
        <taxon>Actinopterygii</taxon>
        <taxon>Neopterygii</taxon>
        <taxon>Teleostei</taxon>
        <taxon>Clupei</taxon>
        <taxon>Clupeiformes</taxon>
        <taxon>Denticipitoidei</taxon>
        <taxon>Denticipitidae</taxon>
        <taxon>Denticeps</taxon>
    </lineage>
</organism>
<keyword evidence="5" id="KW-0325">Glycoprotein</keyword>
<evidence type="ECO:0000256" key="6">
    <source>
        <dbReference type="SAM" id="MobiDB-lite"/>
    </source>
</evidence>
<evidence type="ECO:0000256" key="2">
    <source>
        <dbReference type="ARBA" id="ARBA00022525"/>
    </source>
</evidence>
<reference evidence="9" key="3">
    <citation type="submission" date="2025-09" db="UniProtKB">
        <authorList>
            <consortium name="Ensembl"/>
        </authorList>
    </citation>
    <scope>IDENTIFICATION</scope>
</reference>
<reference evidence="9 10" key="1">
    <citation type="submission" date="2020-06" db="EMBL/GenBank/DDBJ databases">
        <authorList>
            <consortium name="Wellcome Sanger Institute Data Sharing"/>
        </authorList>
    </citation>
    <scope>NUCLEOTIDE SEQUENCE [LARGE SCALE GENOMIC DNA]</scope>
</reference>